<dbReference type="InterPro" id="IPR006664">
    <property type="entry name" value="OMP_bac"/>
</dbReference>
<evidence type="ECO:0000256" key="4">
    <source>
        <dbReference type="ARBA" id="ARBA00023139"/>
    </source>
</evidence>
<dbReference type="RefSeq" id="WP_349587402.1">
    <property type="nucleotide sequence ID" value="NZ_JBEFLD010000005.1"/>
</dbReference>
<dbReference type="InterPro" id="IPR050330">
    <property type="entry name" value="Bact_OuterMem_StrucFunc"/>
</dbReference>
<comment type="similarity">
    <text evidence="8">Belongs to the Pal lipoprotein family.</text>
</comment>
<dbReference type="NCBIfam" id="TIGR02802">
    <property type="entry name" value="Pal_lipo"/>
    <property type="match status" value="1"/>
</dbReference>
<feature type="region of interest" description="Disordered" evidence="9">
    <location>
        <begin position="150"/>
        <end position="178"/>
    </location>
</feature>
<accession>A0ABV1M676</accession>
<evidence type="ECO:0000259" key="11">
    <source>
        <dbReference type="PROSITE" id="PS51123"/>
    </source>
</evidence>
<keyword evidence="7 8" id="KW-0131">Cell cycle</keyword>
<evidence type="ECO:0000256" key="6">
    <source>
        <dbReference type="ARBA" id="ARBA00023288"/>
    </source>
</evidence>
<feature type="compositionally biased region" description="Basic and acidic residues" evidence="9">
    <location>
        <begin position="168"/>
        <end position="178"/>
    </location>
</feature>
<keyword evidence="1 8" id="KW-0132">Cell division</keyword>
<keyword evidence="4 8" id="KW-0564">Palmitate</keyword>
<name>A0ABV1M676_9NEIS</name>
<evidence type="ECO:0000256" key="9">
    <source>
        <dbReference type="SAM" id="MobiDB-lite"/>
    </source>
</evidence>
<comment type="function">
    <text evidence="8">Part of the Tol-Pal system, which plays a role in outer membrane invagination during cell division and is important for maintaining outer membrane integrity.</text>
</comment>
<evidence type="ECO:0000313" key="12">
    <source>
        <dbReference type="EMBL" id="MEQ6291080.1"/>
    </source>
</evidence>
<evidence type="ECO:0000313" key="13">
    <source>
        <dbReference type="Proteomes" id="UP001433638"/>
    </source>
</evidence>
<dbReference type="PRINTS" id="PR01021">
    <property type="entry name" value="OMPADOMAIN"/>
</dbReference>
<evidence type="ECO:0000256" key="7">
    <source>
        <dbReference type="ARBA" id="ARBA00023306"/>
    </source>
</evidence>
<dbReference type="Proteomes" id="UP001433638">
    <property type="component" value="Unassembled WGS sequence"/>
</dbReference>
<gene>
    <name evidence="8 12" type="primary">pal</name>
    <name evidence="12" type="ORF">ABNW52_10715</name>
</gene>
<comment type="caution">
    <text evidence="12">The sequence shown here is derived from an EMBL/GenBank/DDBJ whole genome shotgun (WGS) entry which is preliminary data.</text>
</comment>
<evidence type="ECO:0000256" key="3">
    <source>
        <dbReference type="ARBA" id="ARBA00023136"/>
    </source>
</evidence>
<dbReference type="EMBL" id="JBEFLD010000005">
    <property type="protein sequence ID" value="MEQ6291080.1"/>
    <property type="molecule type" value="Genomic_DNA"/>
</dbReference>
<feature type="chain" id="PRO_5046042795" description="Peptidoglycan-associated lipoprotein" evidence="10">
    <location>
        <begin position="20"/>
        <end position="178"/>
    </location>
</feature>
<dbReference type="PANTHER" id="PTHR30329:SF21">
    <property type="entry name" value="LIPOPROTEIN YIAD-RELATED"/>
    <property type="match status" value="1"/>
</dbReference>
<evidence type="ECO:0000256" key="10">
    <source>
        <dbReference type="SAM" id="SignalP"/>
    </source>
</evidence>
<dbReference type="InterPro" id="IPR014169">
    <property type="entry name" value="Pal_lipo_C"/>
</dbReference>
<keyword evidence="5 8" id="KW-0998">Cell outer membrane</keyword>
<proteinExistence type="inferred from homology"/>
<dbReference type="PROSITE" id="PS01068">
    <property type="entry name" value="OMPA_1"/>
    <property type="match status" value="1"/>
</dbReference>
<keyword evidence="6 8" id="KW-0449">Lipoprotein</keyword>
<feature type="region of interest" description="Disordered" evidence="9">
    <location>
        <begin position="21"/>
        <end position="52"/>
    </location>
</feature>
<keyword evidence="13" id="KW-1185">Reference proteome</keyword>
<evidence type="ECO:0000256" key="8">
    <source>
        <dbReference type="HAMAP-Rule" id="MF_02204"/>
    </source>
</evidence>
<dbReference type="Pfam" id="PF00691">
    <property type="entry name" value="OmpA"/>
    <property type="match status" value="1"/>
</dbReference>
<dbReference type="InterPro" id="IPR039001">
    <property type="entry name" value="Pal"/>
</dbReference>
<dbReference type="HAMAP" id="MF_02204">
    <property type="entry name" value="Pal"/>
    <property type="match status" value="1"/>
</dbReference>
<dbReference type="InterPro" id="IPR036737">
    <property type="entry name" value="OmpA-like_sf"/>
</dbReference>
<organism evidence="12 13">
    <name type="scientific">Vogesella oryzagri</name>
    <dbReference type="NCBI Taxonomy" id="3160864"/>
    <lineage>
        <taxon>Bacteria</taxon>
        <taxon>Pseudomonadati</taxon>
        <taxon>Pseudomonadota</taxon>
        <taxon>Betaproteobacteria</taxon>
        <taxon>Neisseriales</taxon>
        <taxon>Chromobacteriaceae</taxon>
        <taxon>Vogesella</taxon>
    </lineage>
</organism>
<protein>
    <recommendedName>
        <fullName evidence="8">Peptidoglycan-associated lipoprotein</fullName>
        <shortName evidence="8">PAL</shortName>
    </recommendedName>
</protein>
<evidence type="ECO:0000256" key="2">
    <source>
        <dbReference type="ARBA" id="ARBA00022729"/>
    </source>
</evidence>
<dbReference type="InterPro" id="IPR006665">
    <property type="entry name" value="OmpA-like"/>
</dbReference>
<keyword evidence="2 8" id="KW-0732">Signal</keyword>
<dbReference type="PROSITE" id="PS51257">
    <property type="entry name" value="PROKAR_LIPOPROTEIN"/>
    <property type="match status" value="1"/>
</dbReference>
<evidence type="ECO:0000256" key="1">
    <source>
        <dbReference type="ARBA" id="ARBA00022618"/>
    </source>
</evidence>
<dbReference type="Gene3D" id="3.30.1330.60">
    <property type="entry name" value="OmpA-like domain"/>
    <property type="match status" value="1"/>
</dbReference>
<sequence length="178" mass="18830">MKVVPFIVAASVVLLSACASTPSKTPSDTMAGAAPVTAGNGAAGSNNELKPAQPLPEVDARAAEAAAFAGVNGKSVYFDFDQSSIRDGDKSTVQAHANYLNKYKTKVLIQGNTDARGSREYNLALGQRRAESVKQGLEVLGVKPEQLEAVSLGKEKPRAQGTTEQDYAENRRADFVYP</sequence>
<reference evidence="12" key="1">
    <citation type="submission" date="2024-06" db="EMBL/GenBank/DDBJ databases">
        <title>Genome sequence of Vogesella sp. MAHUQ-64.</title>
        <authorList>
            <person name="Huq M.A."/>
        </authorList>
    </citation>
    <scope>NUCLEOTIDE SEQUENCE</scope>
    <source>
        <strain evidence="12">MAHUQ-64</strain>
    </source>
</reference>
<comment type="subcellular location">
    <subcellularLocation>
        <location evidence="8">Cell outer membrane</location>
        <topology evidence="8">Lipid-anchor</topology>
    </subcellularLocation>
</comment>
<dbReference type="PANTHER" id="PTHR30329">
    <property type="entry name" value="STATOR ELEMENT OF FLAGELLAR MOTOR COMPLEX"/>
    <property type="match status" value="1"/>
</dbReference>
<dbReference type="SUPFAM" id="SSF103088">
    <property type="entry name" value="OmpA-like"/>
    <property type="match status" value="1"/>
</dbReference>
<feature type="signal peptide" evidence="10">
    <location>
        <begin position="1"/>
        <end position="19"/>
    </location>
</feature>
<dbReference type="InterPro" id="IPR006690">
    <property type="entry name" value="OMPA-like_CS"/>
</dbReference>
<feature type="domain" description="OmpA-like" evidence="11">
    <location>
        <begin position="65"/>
        <end position="178"/>
    </location>
</feature>
<evidence type="ECO:0000256" key="5">
    <source>
        <dbReference type="ARBA" id="ARBA00023237"/>
    </source>
</evidence>
<dbReference type="CDD" id="cd07185">
    <property type="entry name" value="OmpA_C-like"/>
    <property type="match status" value="1"/>
</dbReference>
<dbReference type="PROSITE" id="PS51123">
    <property type="entry name" value="OMPA_2"/>
    <property type="match status" value="1"/>
</dbReference>
<comment type="subunit">
    <text evidence="8">The Tol-Pal system is composed of five core proteins: the inner membrane proteins TolA, TolQ and TolR, the periplasmic protein TolB and the outer membrane protein Pal. They form a network linking the inner and outer membranes and the peptidoglycan layer.</text>
</comment>
<keyword evidence="3 8" id="KW-0472">Membrane</keyword>